<feature type="region of interest" description="Disordered" evidence="2">
    <location>
        <begin position="379"/>
        <end position="400"/>
    </location>
</feature>
<evidence type="ECO:0000256" key="1">
    <source>
        <dbReference type="SAM" id="Coils"/>
    </source>
</evidence>
<dbReference type="Proteomes" id="UP000694843">
    <property type="component" value="Unplaced"/>
</dbReference>
<keyword evidence="3" id="KW-1185">Reference proteome</keyword>
<sequence>MQQDCQQRICQTCCQQILFRRAAEAASASAHCQHLLRSTALTLCPTKDNSPSGAADDPSGAADAPSGAADALSDAPSDAHAPDTADADMADEFITGVSGSIIRLSETERHDPAVIAKFNVLRWVLTQRQLALLQRAEEEEEASGEPSSSRHRHHDGGSRDEESEERTITNEQQRPAPVEQEGWQEHQQRLAHIAALQQELWMKRTTLRDLMSGIDKSCPPHLDNLNHHHNHSAPGNDEDEGSQDLRSSSFSASHNATAARHCATESDGHFADGHDADGTALSVRPKAAKHNSLPPVAAAESTAAVDNSDAQQALVDALQQLRAVQGTIDSLHLSLTSGSNKQQLLQQSQQQQQQLLQQSQEQQQLQQQLLQQQQSQQPQLQQLAQPSNQPSQQQQIQQLQQQQQNPLQQLPCSVANTASLHPIDVASSAGLLSLGSSSAAALQQCFSQLYQHAIEIQTLNKQLQVRHQQQLMQLYHQQLYHQQLYHQQLYHQQLQQQHLQHMTHRNLYAETPAYSLYPHSTASIYPHSTASTYPYSSYAALLASTNPAYGFHTSLTPALPLLYPTHSLSVPISFPSGLAPSLPSAGSLPSAHSLSPAGTLPSANSLPPALSLPPPPPLFPPLSSTSSSLLDGAGFAVYGGLASHPPSSTASSYASHMNPPTLPPH</sequence>
<name>A0A979FTH9_HYAAZ</name>
<accession>A0A979FTH9</accession>
<keyword evidence="1" id="KW-0175">Coiled coil</keyword>
<gene>
    <name evidence="4" type="primary">LOC125178976</name>
</gene>
<feature type="compositionally biased region" description="Polar residues" evidence="2">
    <location>
        <begin position="244"/>
        <end position="256"/>
    </location>
</feature>
<dbReference type="KEGG" id="hazt:125178976"/>
<evidence type="ECO:0000313" key="4">
    <source>
        <dbReference type="RefSeq" id="XP_047739918.1"/>
    </source>
</evidence>
<feature type="region of interest" description="Disordered" evidence="2">
    <location>
        <begin position="221"/>
        <end position="279"/>
    </location>
</feature>
<feature type="compositionally biased region" description="Low complexity" evidence="2">
    <location>
        <begin position="50"/>
        <end position="84"/>
    </location>
</feature>
<reference evidence="4" key="1">
    <citation type="submission" date="2025-08" db="UniProtKB">
        <authorList>
            <consortium name="RefSeq"/>
        </authorList>
    </citation>
    <scope>IDENTIFICATION</scope>
    <source>
        <tissue evidence="4">Whole organism</tissue>
    </source>
</reference>
<dbReference type="AlphaFoldDB" id="A0A979FTH9"/>
<organism evidence="3 4">
    <name type="scientific">Hyalella azteca</name>
    <name type="common">Amphipod</name>
    <dbReference type="NCBI Taxonomy" id="294128"/>
    <lineage>
        <taxon>Eukaryota</taxon>
        <taxon>Metazoa</taxon>
        <taxon>Ecdysozoa</taxon>
        <taxon>Arthropoda</taxon>
        <taxon>Crustacea</taxon>
        <taxon>Multicrustacea</taxon>
        <taxon>Malacostraca</taxon>
        <taxon>Eumalacostraca</taxon>
        <taxon>Peracarida</taxon>
        <taxon>Amphipoda</taxon>
        <taxon>Senticaudata</taxon>
        <taxon>Talitrida</taxon>
        <taxon>Talitroidea</taxon>
        <taxon>Hyalellidae</taxon>
        <taxon>Hyalella</taxon>
    </lineage>
</organism>
<protein>
    <submittedName>
        <fullName evidence="4">Mediator of RNA polymerase II transcription subunit 12</fullName>
    </submittedName>
</protein>
<feature type="compositionally biased region" description="Basic and acidic residues" evidence="2">
    <location>
        <begin position="155"/>
        <end position="168"/>
    </location>
</feature>
<dbReference type="RefSeq" id="XP_047739918.1">
    <property type="nucleotide sequence ID" value="XM_047883962.1"/>
</dbReference>
<evidence type="ECO:0000256" key="2">
    <source>
        <dbReference type="SAM" id="MobiDB-lite"/>
    </source>
</evidence>
<evidence type="ECO:0000313" key="3">
    <source>
        <dbReference type="Proteomes" id="UP000694843"/>
    </source>
</evidence>
<feature type="coiled-coil region" evidence="1">
    <location>
        <begin position="341"/>
        <end position="376"/>
    </location>
</feature>
<feature type="region of interest" description="Disordered" evidence="2">
    <location>
        <begin position="136"/>
        <end position="186"/>
    </location>
</feature>
<feature type="compositionally biased region" description="Basic and acidic residues" evidence="2">
    <location>
        <begin position="262"/>
        <end position="277"/>
    </location>
</feature>
<feature type="region of interest" description="Disordered" evidence="2">
    <location>
        <begin position="47"/>
        <end position="84"/>
    </location>
</feature>
<dbReference type="GeneID" id="125178976"/>
<proteinExistence type="predicted"/>